<protein>
    <submittedName>
        <fullName evidence="1">Uncharacterized protein</fullName>
    </submittedName>
</protein>
<name>A0A8S5R4S9_9CAUD</name>
<evidence type="ECO:0000313" key="1">
    <source>
        <dbReference type="EMBL" id="DAE26376.1"/>
    </source>
</evidence>
<proteinExistence type="predicted"/>
<organism evidence="1">
    <name type="scientific">Myoviridae sp. ctQ6D10</name>
    <dbReference type="NCBI Taxonomy" id="2827288"/>
    <lineage>
        <taxon>Viruses</taxon>
        <taxon>Duplodnaviria</taxon>
        <taxon>Heunggongvirae</taxon>
        <taxon>Uroviricota</taxon>
        <taxon>Caudoviricetes</taxon>
    </lineage>
</organism>
<dbReference type="EMBL" id="BK015816">
    <property type="protein sequence ID" value="DAE26376.1"/>
    <property type="molecule type" value="Genomic_DNA"/>
</dbReference>
<sequence length="129" mass="15716">MNRRERRKLQKQGVQVPKDPSINIKLSDLGRGIMTPAMESAMMHEINQQCLEADARFSLDLDTMVLWTLYQCYGWREKRLHDFYLAMAREHRRMREYYQMDDLYPERYKLKEKGIDVEKWQEEVLRDDP</sequence>
<accession>A0A8S5R4S9</accession>
<reference evidence="1" key="1">
    <citation type="journal article" date="2021" name="Proc. Natl. Acad. Sci. U.S.A.">
        <title>A Catalog of Tens of Thousands of Viruses from Human Metagenomes Reveals Hidden Associations with Chronic Diseases.</title>
        <authorList>
            <person name="Tisza M.J."/>
            <person name="Buck C.B."/>
        </authorList>
    </citation>
    <scope>NUCLEOTIDE SEQUENCE</scope>
    <source>
        <strain evidence="1">CtQ6D10</strain>
    </source>
</reference>